<name>A0ABT1Q4Q7_9ACTN</name>
<protein>
    <submittedName>
        <fullName evidence="3">Prolyl oligopeptidase family serine peptidase</fullName>
    </submittedName>
</protein>
<dbReference type="InterPro" id="IPR002470">
    <property type="entry name" value="Peptidase_S9A"/>
</dbReference>
<keyword evidence="4" id="KW-1185">Reference proteome</keyword>
<evidence type="ECO:0000313" key="3">
    <source>
        <dbReference type="EMBL" id="MCQ4084872.1"/>
    </source>
</evidence>
<dbReference type="InterPro" id="IPR002469">
    <property type="entry name" value="Peptidase_S9B_N"/>
</dbReference>
<comment type="caution">
    <text evidence="3">The sequence shown here is derived from an EMBL/GenBank/DDBJ whole genome shotgun (WGS) entry which is preliminary data.</text>
</comment>
<dbReference type="InterPro" id="IPR001375">
    <property type="entry name" value="Peptidase_S9_cat"/>
</dbReference>
<dbReference type="InterPro" id="IPR050278">
    <property type="entry name" value="Serine_Prot_S9B/DPPIV"/>
</dbReference>
<dbReference type="PANTHER" id="PTHR11731:SF193">
    <property type="entry name" value="DIPEPTIDYL PEPTIDASE 9"/>
    <property type="match status" value="1"/>
</dbReference>
<reference evidence="3" key="1">
    <citation type="submission" date="2022-06" db="EMBL/GenBank/DDBJ databases">
        <title>Draft genome sequence of Streptomyces sp. RB6PN25 isolated from peat swamp forest in Thailand.</title>
        <authorList>
            <person name="Duangmal K."/>
            <person name="Klaysubun C."/>
        </authorList>
    </citation>
    <scope>NUCLEOTIDE SEQUENCE</scope>
    <source>
        <strain evidence="3">RB6PN25</strain>
    </source>
</reference>
<dbReference type="InterPro" id="IPR029058">
    <property type="entry name" value="AB_hydrolase_fold"/>
</dbReference>
<evidence type="ECO:0000259" key="1">
    <source>
        <dbReference type="Pfam" id="PF00326"/>
    </source>
</evidence>
<dbReference type="EMBL" id="JANFNG010000044">
    <property type="protein sequence ID" value="MCQ4084872.1"/>
    <property type="molecule type" value="Genomic_DNA"/>
</dbReference>
<sequence length="675" mass="73508">MASTNSPDLMAFPRQFARTSRFTLGVPRDATVSPDGARVLFLRTRAGDDPVPCLWAHEDGKERLLAEDVTAYATDAHARFAAFARDGRLWTVRMQGPGSDVPRQVPTPGPVAHPRPDPTGTHIAYVSDGALHVVDPADGTDRVLATPEGPQVSYGIAEQVAAESMHRSRGYWWAPDGERLLVARVDHSSVRRLWISDPAHPERPPRSLPYPVAGTPNAEVTLYVLAVRGGRVEVVWDRAAYEYLASADWDAHGPLITVQSRDQRTVHTLTADPGTGETTAAGVRTDPAWVHLVPGTPARTASGATVCPEEQDSVRRLRIGEVLSPRGLQLREVLGIDGDRVLFTASEEPTEVHVWSYAPEHGFVRVSDGPGVHTATWGGGTVALHSRAPDGHRTTVLRDGEVLGRIASLAEEPVVTPRITWLRTGEREIRTVLLLPSWYTPGTRLPVLLTPYGGAGLQLVVRTRDWWLCRAQWFAEHGFAVVVADGRGTPGRGPAWEKAVHGDKLTAALDDQVVAVRGAAEHCQDLDLGRVGILGWSYSGYLAAAAVLRRPEVFHAAVAGAAPCDMRLYETHWQERFLGHPDEHPENYDNCSIIADAPRLDRPLLLIHGLEDDNVTVAHTLRMSAALLAAGRPHRVLLLPGTSHAVDDPVVAENLLHVQRDFLCDALNAAIRAPR</sequence>
<feature type="domain" description="Peptidase S9 prolyl oligopeptidase catalytic" evidence="1">
    <location>
        <begin position="470"/>
        <end position="668"/>
    </location>
</feature>
<dbReference type="SUPFAM" id="SSF82171">
    <property type="entry name" value="DPP6 N-terminal domain-like"/>
    <property type="match status" value="1"/>
</dbReference>
<gene>
    <name evidence="3" type="ORF">NGB36_30980</name>
</gene>
<proteinExistence type="predicted"/>
<dbReference type="PRINTS" id="PR00862">
    <property type="entry name" value="PROLIGOPTASE"/>
</dbReference>
<dbReference type="Proteomes" id="UP001057702">
    <property type="component" value="Unassembled WGS sequence"/>
</dbReference>
<dbReference type="Pfam" id="PF00930">
    <property type="entry name" value="DPPIV_N"/>
    <property type="match status" value="1"/>
</dbReference>
<evidence type="ECO:0000259" key="2">
    <source>
        <dbReference type="Pfam" id="PF00930"/>
    </source>
</evidence>
<feature type="domain" description="Dipeptidylpeptidase IV N-terminal" evidence="2">
    <location>
        <begin position="106"/>
        <end position="292"/>
    </location>
</feature>
<dbReference type="Gene3D" id="3.40.50.1820">
    <property type="entry name" value="alpha/beta hydrolase"/>
    <property type="match status" value="1"/>
</dbReference>
<dbReference type="RefSeq" id="WP_255923958.1">
    <property type="nucleotide sequence ID" value="NZ_JANFNG010000044.1"/>
</dbReference>
<dbReference type="Gene3D" id="2.140.10.30">
    <property type="entry name" value="Dipeptidylpeptidase IV, N-terminal domain"/>
    <property type="match status" value="1"/>
</dbReference>
<dbReference type="PANTHER" id="PTHR11731">
    <property type="entry name" value="PROTEASE FAMILY S9B,C DIPEPTIDYL-PEPTIDASE IV-RELATED"/>
    <property type="match status" value="1"/>
</dbReference>
<accession>A0ABT1Q4Q7</accession>
<dbReference type="Pfam" id="PF00326">
    <property type="entry name" value="Peptidase_S9"/>
    <property type="match status" value="1"/>
</dbReference>
<evidence type="ECO:0000313" key="4">
    <source>
        <dbReference type="Proteomes" id="UP001057702"/>
    </source>
</evidence>
<organism evidence="3 4">
    <name type="scientific">Streptomyces humicola</name>
    <dbReference type="NCBI Taxonomy" id="2953240"/>
    <lineage>
        <taxon>Bacteria</taxon>
        <taxon>Bacillati</taxon>
        <taxon>Actinomycetota</taxon>
        <taxon>Actinomycetes</taxon>
        <taxon>Kitasatosporales</taxon>
        <taxon>Streptomycetaceae</taxon>
        <taxon>Streptomyces</taxon>
    </lineage>
</organism>
<dbReference type="SUPFAM" id="SSF53474">
    <property type="entry name" value="alpha/beta-Hydrolases"/>
    <property type="match status" value="1"/>
</dbReference>